<dbReference type="GO" id="GO:0004222">
    <property type="term" value="F:metalloendopeptidase activity"/>
    <property type="evidence" value="ECO:0007669"/>
    <property type="project" value="InterPro"/>
</dbReference>
<feature type="transmembrane region" description="Helical" evidence="8">
    <location>
        <begin position="542"/>
        <end position="564"/>
    </location>
</feature>
<feature type="transmembrane region" description="Helical" evidence="8">
    <location>
        <begin position="508"/>
        <end position="530"/>
    </location>
</feature>
<proteinExistence type="predicted"/>
<feature type="region of interest" description="Disordered" evidence="7">
    <location>
        <begin position="63"/>
        <end position="94"/>
    </location>
</feature>
<dbReference type="InterPro" id="IPR001915">
    <property type="entry name" value="Peptidase_M48"/>
</dbReference>
<gene>
    <name evidence="10" type="ORF">FLX08_21550</name>
</gene>
<keyword evidence="2 10" id="KW-0645">Protease</keyword>
<dbReference type="Pfam" id="PF01435">
    <property type="entry name" value="Peptidase_M48"/>
    <property type="match status" value="1"/>
</dbReference>
<evidence type="ECO:0000256" key="3">
    <source>
        <dbReference type="ARBA" id="ARBA00022723"/>
    </source>
</evidence>
<feature type="transmembrane region" description="Helical" evidence="8">
    <location>
        <begin position="382"/>
        <end position="403"/>
    </location>
</feature>
<keyword evidence="4" id="KW-0378">Hydrolase</keyword>
<evidence type="ECO:0000313" key="10">
    <source>
        <dbReference type="EMBL" id="TQS19198.1"/>
    </source>
</evidence>
<feature type="transmembrane region" description="Helical" evidence="8">
    <location>
        <begin position="460"/>
        <end position="488"/>
    </location>
</feature>
<evidence type="ECO:0000256" key="1">
    <source>
        <dbReference type="ARBA" id="ARBA00001947"/>
    </source>
</evidence>
<evidence type="ECO:0000256" key="7">
    <source>
        <dbReference type="SAM" id="MobiDB-lite"/>
    </source>
</evidence>
<comment type="cofactor">
    <cofactor evidence="1">
        <name>Zn(2+)</name>
        <dbReference type="ChEBI" id="CHEBI:29105"/>
    </cofactor>
</comment>
<evidence type="ECO:0000256" key="4">
    <source>
        <dbReference type="ARBA" id="ARBA00022801"/>
    </source>
</evidence>
<evidence type="ECO:0000256" key="6">
    <source>
        <dbReference type="ARBA" id="ARBA00023049"/>
    </source>
</evidence>
<dbReference type="RefSeq" id="WP_142620679.1">
    <property type="nucleotide sequence ID" value="NZ_VIRM01000026.1"/>
</dbReference>
<keyword evidence="3" id="KW-0479">Metal-binding</keyword>
<protein>
    <submittedName>
        <fullName evidence="10">M48 family metalloprotease</fullName>
    </submittedName>
</protein>
<keyword evidence="8" id="KW-0812">Transmembrane</keyword>
<dbReference type="Proteomes" id="UP000316541">
    <property type="component" value="Unassembled WGS sequence"/>
</dbReference>
<keyword evidence="6 10" id="KW-0482">Metalloprotease</keyword>
<keyword evidence="8" id="KW-0472">Membrane</keyword>
<feature type="domain" description="Peptidase M48" evidence="9">
    <location>
        <begin position="264"/>
        <end position="456"/>
    </location>
</feature>
<dbReference type="AlphaFoldDB" id="A0A544YQZ6"/>
<feature type="transmembrane region" description="Helical" evidence="8">
    <location>
        <begin position="351"/>
        <end position="370"/>
    </location>
</feature>
<dbReference type="EMBL" id="VIRM01000026">
    <property type="protein sequence ID" value="TQS19198.1"/>
    <property type="molecule type" value="Genomic_DNA"/>
</dbReference>
<evidence type="ECO:0000259" key="9">
    <source>
        <dbReference type="Pfam" id="PF01435"/>
    </source>
</evidence>
<comment type="caution">
    <text evidence="10">The sequence shown here is derived from an EMBL/GenBank/DDBJ whole genome shotgun (WGS) entry which is preliminary data.</text>
</comment>
<keyword evidence="5" id="KW-0862">Zinc</keyword>
<evidence type="ECO:0000313" key="11">
    <source>
        <dbReference type="Proteomes" id="UP000316541"/>
    </source>
</evidence>
<evidence type="ECO:0000256" key="2">
    <source>
        <dbReference type="ARBA" id="ARBA00022670"/>
    </source>
</evidence>
<evidence type="ECO:0000256" key="8">
    <source>
        <dbReference type="SAM" id="Phobius"/>
    </source>
</evidence>
<dbReference type="GO" id="GO:0046872">
    <property type="term" value="F:metal ion binding"/>
    <property type="evidence" value="ECO:0007669"/>
    <property type="project" value="UniProtKB-KW"/>
</dbReference>
<name>A0A544YQZ6_9ACTN</name>
<feature type="transmembrane region" description="Helical" evidence="8">
    <location>
        <begin position="175"/>
        <end position="195"/>
    </location>
</feature>
<feature type="transmembrane region" description="Helical" evidence="8">
    <location>
        <begin position="215"/>
        <end position="243"/>
    </location>
</feature>
<dbReference type="GO" id="GO:0006508">
    <property type="term" value="P:proteolysis"/>
    <property type="evidence" value="ECO:0007669"/>
    <property type="project" value="UniProtKB-KW"/>
</dbReference>
<feature type="compositionally biased region" description="Low complexity" evidence="7">
    <location>
        <begin position="71"/>
        <end position="89"/>
    </location>
</feature>
<evidence type="ECO:0000256" key="5">
    <source>
        <dbReference type="ARBA" id="ARBA00022833"/>
    </source>
</evidence>
<organism evidence="10 11">
    <name type="scientific">Microbispora hainanensis</name>
    <dbReference type="NCBI Taxonomy" id="568844"/>
    <lineage>
        <taxon>Bacteria</taxon>
        <taxon>Bacillati</taxon>
        <taxon>Actinomycetota</taxon>
        <taxon>Actinomycetes</taxon>
        <taxon>Streptosporangiales</taxon>
        <taxon>Streptosporangiaceae</taxon>
        <taxon>Microbispora</taxon>
    </lineage>
</organism>
<sequence length="567" mass="60680">MFDPGDGGETGGFAAGAGIGELPVILDALRAVADHLHTFLADGMIGNTLAVYALVQARRGGETASPARTIATGGPASPGPTSSGPSSPGRANPDQARLLDQAIATLTERLIAYGLSGERARQQTFRLLETVFEPGNTPEEIQALLSALLATPPALPLPERPAGGRSRSWMLPPWLWFYLTACLLAGAPGLLSDWIRQAGEYWSLMTHSPLGAARTAGIVLAVASIAHLFPVLILLGGTASLLVPGLRARHVERRHDLRVSDNPVIEEIAAFVRRHDPSIEIRFSESTRMLARVYPAGWTKARIAVFLPLTVLWRADPEAAEAVLLHEIAHRRQRDHHVVGLASPFAWLVRVWGPIFVLVGLLPIALYAALGGPAASLLTGQLLVHATVVPRMLLLPVMALWLAELSADRLAVRQRGADALIRALGRERALPHDRMRRVSGLLTHPPIGLRRKAAEGRFHGLTGLAVAWPATLVVRLALVSAVALPAFMLTGEDAGTAIAHVFRSIVEALAFDRLILSGSAVLLVVWPWIVRTRHTDQGNVPFIPYVLATALPLALYLTSFLGGAPTG</sequence>
<keyword evidence="8" id="KW-1133">Transmembrane helix</keyword>
<reference evidence="10 11" key="1">
    <citation type="submission" date="2019-07" db="EMBL/GenBank/DDBJ databases">
        <title>Microbispora hainanensis DSM 45428.</title>
        <authorList>
            <person name="Thawai C."/>
        </authorList>
    </citation>
    <scope>NUCLEOTIDE SEQUENCE [LARGE SCALE GENOMIC DNA]</scope>
    <source>
        <strain evidence="10 11">DSM 45428</strain>
    </source>
</reference>
<accession>A0A544YQZ6</accession>